<keyword evidence="3" id="KW-1185">Reference proteome</keyword>
<dbReference type="Proteomes" id="UP000419743">
    <property type="component" value="Unassembled WGS sequence"/>
</dbReference>
<proteinExistence type="predicted"/>
<evidence type="ECO:0000313" key="2">
    <source>
        <dbReference type="EMBL" id="VZO35934.1"/>
    </source>
</evidence>
<evidence type="ECO:0000259" key="1">
    <source>
        <dbReference type="Pfam" id="PF18050"/>
    </source>
</evidence>
<dbReference type="InterPro" id="IPR029000">
    <property type="entry name" value="Cyclophilin-like_dom_sf"/>
</dbReference>
<accession>A0A7M4DG91</accession>
<dbReference type="RefSeq" id="WP_156739951.1">
    <property type="nucleotide sequence ID" value="NZ_CACRYJ010000016.1"/>
</dbReference>
<dbReference type="EMBL" id="CACRYJ010000016">
    <property type="protein sequence ID" value="VZO35934.1"/>
    <property type="molecule type" value="Genomic_DNA"/>
</dbReference>
<reference evidence="2 3" key="1">
    <citation type="submission" date="2019-11" db="EMBL/GenBank/DDBJ databases">
        <authorList>
            <person name="Criscuolo A."/>
        </authorList>
    </citation>
    <scope>NUCLEOTIDE SEQUENCE [LARGE SCALE GENOMIC DNA]</scope>
    <source>
        <strain evidence="2">CIP111667</strain>
    </source>
</reference>
<feature type="domain" description="Cyclophilin-like" evidence="1">
    <location>
        <begin position="54"/>
        <end position="135"/>
    </location>
</feature>
<name>A0A7M4DG91_9MICO</name>
<protein>
    <recommendedName>
        <fullName evidence="1">Cyclophilin-like domain-containing protein</fullName>
    </recommendedName>
</protein>
<dbReference type="SUPFAM" id="SSF50891">
    <property type="entry name" value="Cyclophilin-like"/>
    <property type="match status" value="1"/>
</dbReference>
<dbReference type="InterPro" id="IPR041183">
    <property type="entry name" value="Cyclophilin-like"/>
</dbReference>
<gene>
    <name evidence="2" type="ORF">HALOF300_01137</name>
</gene>
<dbReference type="Gene3D" id="2.40.100.20">
    <property type="match status" value="1"/>
</dbReference>
<sequence>MHLTPPLSPTRDRWGLTVTWLVALMLTSCSAGSGPVSPSDQGEPTCSASLDIVIMVGDEALPATLTDTSTTDQFAQMLPLELDLRDPMGQAFAGSLPGDPLQVPERELGLDPSAGGVYYAPDSQTIALYYDDLGHTVPPPGWALLAELTPSGVATLAGTGRRVRVSIDSCP</sequence>
<organism evidence="2 3">
    <name type="scientific">Occultella aeris</name>
    <dbReference type="NCBI Taxonomy" id="2761496"/>
    <lineage>
        <taxon>Bacteria</taxon>
        <taxon>Bacillati</taxon>
        <taxon>Actinomycetota</taxon>
        <taxon>Actinomycetes</taxon>
        <taxon>Micrococcales</taxon>
        <taxon>Ruaniaceae</taxon>
        <taxon>Occultella</taxon>
    </lineage>
</organism>
<dbReference type="Pfam" id="PF18050">
    <property type="entry name" value="Cyclophil_like2"/>
    <property type="match status" value="1"/>
</dbReference>
<comment type="caution">
    <text evidence="2">The sequence shown here is derived from an EMBL/GenBank/DDBJ whole genome shotgun (WGS) entry which is preliminary data.</text>
</comment>
<dbReference type="AlphaFoldDB" id="A0A7M4DG91"/>
<evidence type="ECO:0000313" key="3">
    <source>
        <dbReference type="Proteomes" id="UP000419743"/>
    </source>
</evidence>